<evidence type="ECO:0000256" key="2">
    <source>
        <dbReference type="ARBA" id="ARBA00022771"/>
    </source>
</evidence>
<evidence type="ECO:0000256" key="4">
    <source>
        <dbReference type="ARBA" id="ARBA00023125"/>
    </source>
</evidence>
<evidence type="ECO:0000313" key="8">
    <source>
        <dbReference type="EMBL" id="WAQ96071.1"/>
    </source>
</evidence>
<evidence type="ECO:0000256" key="1">
    <source>
        <dbReference type="ARBA" id="ARBA00022723"/>
    </source>
</evidence>
<evidence type="ECO:0000259" key="7">
    <source>
        <dbReference type="PROSITE" id="PS50950"/>
    </source>
</evidence>
<reference evidence="8" key="1">
    <citation type="submission" date="2022-11" db="EMBL/GenBank/DDBJ databases">
        <title>Centuries of genome instability and evolution in soft-shell clam transmissible cancer (bioRxiv).</title>
        <authorList>
            <person name="Hart S.F.M."/>
            <person name="Yonemitsu M.A."/>
            <person name="Giersch R.M."/>
            <person name="Beal B.F."/>
            <person name="Arriagada G."/>
            <person name="Davis B.W."/>
            <person name="Ostrander E.A."/>
            <person name="Goff S.P."/>
            <person name="Metzger M.J."/>
        </authorList>
    </citation>
    <scope>NUCLEOTIDE SEQUENCE</scope>
    <source>
        <strain evidence="8">MELC-2E11</strain>
        <tissue evidence="8">Siphon/mantle</tissue>
    </source>
</reference>
<keyword evidence="4 5" id="KW-0238">DNA-binding</keyword>
<feature type="compositionally biased region" description="Polar residues" evidence="6">
    <location>
        <begin position="124"/>
        <end position="135"/>
    </location>
</feature>
<evidence type="ECO:0000256" key="5">
    <source>
        <dbReference type="PROSITE-ProRule" id="PRU00309"/>
    </source>
</evidence>
<proteinExistence type="predicted"/>
<dbReference type="PROSITE" id="PS50950">
    <property type="entry name" value="ZF_THAP"/>
    <property type="match status" value="1"/>
</dbReference>
<evidence type="ECO:0000256" key="6">
    <source>
        <dbReference type="SAM" id="MobiDB-lite"/>
    </source>
</evidence>
<name>A0ABY7DGG2_MYAAR</name>
<dbReference type="InterPro" id="IPR006612">
    <property type="entry name" value="THAP_Znf"/>
</dbReference>
<dbReference type="EMBL" id="CP111013">
    <property type="protein sequence ID" value="WAQ96071.1"/>
    <property type="molecule type" value="Genomic_DNA"/>
</dbReference>
<accession>A0ABY7DGG2</accession>
<dbReference type="Pfam" id="PF05485">
    <property type="entry name" value="THAP"/>
    <property type="match status" value="1"/>
</dbReference>
<keyword evidence="3" id="KW-0862">Zinc</keyword>
<keyword evidence="9" id="KW-1185">Reference proteome</keyword>
<protein>
    <recommendedName>
        <fullName evidence="7">THAP-type domain-containing protein</fullName>
    </recommendedName>
</protein>
<sequence>MVKRCAWGLCKSDSRYPERLGEGVEFLPFPKPKRNLNKCLRWIMACGRPQDQLNPEYVNGNYHLYVCTKHFPEGKPTEKFPDPLPAIATGFVKIAPKRPPPKQRNATLPVPKAKRKVLRDQDPGNESNVNTSQCPASDDSTKPAGSGPMMLPVNPPNPQSVETTSKSNNEEKPKDNTPSLEFQALTEINKRLQQQLAKQILMNDDLRRENATLKGEIKSMQKCVQRDRPPRKRPSRAGSSSQIQTLSQNGNLSQNECSSQIGNLSEIGKLNTLSSIGNSSQLRNFVQIKHKSQIENLSQTKNSTEIEIVRGNSHSFLHPLCEENPCQPNLEISNGYVKDWENNIIVVKQEKE</sequence>
<feature type="compositionally biased region" description="Basic and acidic residues" evidence="6">
    <location>
        <begin position="214"/>
        <end position="228"/>
    </location>
</feature>
<evidence type="ECO:0000256" key="3">
    <source>
        <dbReference type="ARBA" id="ARBA00022833"/>
    </source>
</evidence>
<dbReference type="Proteomes" id="UP001164746">
    <property type="component" value="Chromosome 2"/>
</dbReference>
<feature type="region of interest" description="Disordered" evidence="6">
    <location>
        <begin position="214"/>
        <end position="257"/>
    </location>
</feature>
<feature type="region of interest" description="Disordered" evidence="6">
    <location>
        <begin position="92"/>
        <end position="179"/>
    </location>
</feature>
<gene>
    <name evidence="8" type="ORF">MAR_028761</name>
</gene>
<dbReference type="SUPFAM" id="SSF57716">
    <property type="entry name" value="Glucocorticoid receptor-like (DNA-binding domain)"/>
    <property type="match status" value="1"/>
</dbReference>
<keyword evidence="2 5" id="KW-0863">Zinc-finger</keyword>
<keyword evidence="1" id="KW-0479">Metal-binding</keyword>
<evidence type="ECO:0000313" key="9">
    <source>
        <dbReference type="Proteomes" id="UP001164746"/>
    </source>
</evidence>
<feature type="compositionally biased region" description="Polar residues" evidence="6">
    <location>
        <begin position="237"/>
        <end position="257"/>
    </location>
</feature>
<feature type="domain" description="THAP-type" evidence="7">
    <location>
        <begin position="1"/>
        <end position="88"/>
    </location>
</feature>
<organism evidence="8 9">
    <name type="scientific">Mya arenaria</name>
    <name type="common">Soft-shell clam</name>
    <dbReference type="NCBI Taxonomy" id="6604"/>
    <lineage>
        <taxon>Eukaryota</taxon>
        <taxon>Metazoa</taxon>
        <taxon>Spiralia</taxon>
        <taxon>Lophotrochozoa</taxon>
        <taxon>Mollusca</taxon>
        <taxon>Bivalvia</taxon>
        <taxon>Autobranchia</taxon>
        <taxon>Heteroconchia</taxon>
        <taxon>Euheterodonta</taxon>
        <taxon>Imparidentia</taxon>
        <taxon>Neoheterodontei</taxon>
        <taxon>Myida</taxon>
        <taxon>Myoidea</taxon>
        <taxon>Myidae</taxon>
        <taxon>Mya</taxon>
    </lineage>
</organism>